<proteinExistence type="predicted"/>
<feature type="compositionally biased region" description="Polar residues" evidence="3">
    <location>
        <begin position="21"/>
        <end position="39"/>
    </location>
</feature>
<evidence type="ECO:0000313" key="6">
    <source>
        <dbReference type="Proteomes" id="UP001187531"/>
    </source>
</evidence>
<keyword evidence="6" id="KW-1185">Reference proteome</keyword>
<name>A0AA88HFE9_ARTSF</name>
<gene>
    <name evidence="5" type="ORF">QYM36_016487</name>
</gene>
<dbReference type="PROSITE" id="PS50086">
    <property type="entry name" value="TBC_RABGAP"/>
    <property type="match status" value="1"/>
</dbReference>
<dbReference type="EMBL" id="JAVRJZ010000020">
    <property type="protein sequence ID" value="KAK2706460.1"/>
    <property type="molecule type" value="Genomic_DNA"/>
</dbReference>
<dbReference type="FunFam" id="1.10.8.270:FF:000004">
    <property type="entry name" value="TBC1 domain family, member 22B"/>
    <property type="match status" value="1"/>
</dbReference>
<comment type="function">
    <text evidence="2">May act as a GTPase-activating protein for Rab family protein(s).</text>
</comment>
<evidence type="ECO:0000313" key="5">
    <source>
        <dbReference type="EMBL" id="KAK2706461.1"/>
    </source>
</evidence>
<sequence>MDHSFWRKTEQPLPGRASPKKQITVNKRNNGNPEDSSFKNYQDSVVDVWNTGDDDFCIVSDFKMSKEEIQNTARSVINEHKDGTYEKKNPVALEQSKEENTVIDSGLNKVPEVSRSVPGRPHLNKRRSQPGSRILALDNTIAKVEKLQALINGPNTNLEELRALSWSGVPSSVRPDTWRLLSGYLPANTDRREPTMKRKREEYWAFVEKYFSTRLDASHQDIFRQIHIDIPRMSPLISLFQQAVVQEMFERILYIWAIRHPASGYVQGINDLVTPFFLVFLQEFAPKASDIENFDVSSLSSDSLQIIEADAFWLLSWLLDGIQDNYTFAQPGIQSKIKLLKDLIQRVDVQLHTHLTKNEVDYLQFSFRWMNNLLMRELPLGCTIRLWDTCLSEEYGFARFHLYVCAAFLLRWRKEIMREADFQGLLMLLQNLPTHFWDDREISLLVAEAYQLKYMFADAPNHLGPLLPS</sequence>
<dbReference type="PANTHER" id="PTHR22957:SF26">
    <property type="entry name" value="LD44506P"/>
    <property type="match status" value="1"/>
</dbReference>
<comment type="caution">
    <text evidence="5">The sequence shown here is derived from an EMBL/GenBank/DDBJ whole genome shotgun (WGS) entry which is preliminary data.</text>
</comment>
<feature type="domain" description="Rab-GAP TBC" evidence="4">
    <location>
        <begin position="168"/>
        <end position="394"/>
    </location>
</feature>
<dbReference type="Gene3D" id="1.10.472.80">
    <property type="entry name" value="Ypt/Rab-GAP domain of gyp1p, domain 3"/>
    <property type="match status" value="1"/>
</dbReference>
<accession>A0AA88HFE9</accession>
<dbReference type="InterPro" id="IPR000195">
    <property type="entry name" value="Rab-GAP-TBC_dom"/>
</dbReference>
<dbReference type="Pfam" id="PF00566">
    <property type="entry name" value="RabGAP-TBC"/>
    <property type="match status" value="1"/>
</dbReference>
<evidence type="ECO:0000256" key="3">
    <source>
        <dbReference type="SAM" id="MobiDB-lite"/>
    </source>
</evidence>
<dbReference type="Proteomes" id="UP001187531">
    <property type="component" value="Unassembled WGS sequence"/>
</dbReference>
<reference evidence="5" key="1">
    <citation type="submission" date="2023-07" db="EMBL/GenBank/DDBJ databases">
        <title>Chromosome-level genome assembly of Artemia franciscana.</title>
        <authorList>
            <person name="Jo E."/>
        </authorList>
    </citation>
    <scope>NUCLEOTIDE SEQUENCE</scope>
    <source>
        <tissue evidence="5">Whole body</tissue>
    </source>
</reference>
<dbReference type="SUPFAM" id="SSF47923">
    <property type="entry name" value="Ypt/Rab-GAP domain of gyp1p"/>
    <property type="match status" value="2"/>
</dbReference>
<evidence type="ECO:0000259" key="4">
    <source>
        <dbReference type="PROSITE" id="PS50086"/>
    </source>
</evidence>
<dbReference type="Gene3D" id="1.10.8.270">
    <property type="entry name" value="putative rabgap domain of human tbc1 domain family member 14 like domains"/>
    <property type="match status" value="1"/>
</dbReference>
<evidence type="ECO:0000256" key="1">
    <source>
        <dbReference type="ARBA" id="ARBA00022468"/>
    </source>
</evidence>
<evidence type="ECO:0000256" key="2">
    <source>
        <dbReference type="ARBA" id="ARBA00043879"/>
    </source>
</evidence>
<feature type="compositionally biased region" description="Basic and acidic residues" evidence="3">
    <location>
        <begin position="1"/>
        <end position="10"/>
    </location>
</feature>
<keyword evidence="1" id="KW-0343">GTPase activation</keyword>
<dbReference type="PANTHER" id="PTHR22957">
    <property type="entry name" value="TBC1 DOMAIN FAMILY MEMBER GTPASE-ACTIVATING PROTEIN"/>
    <property type="match status" value="1"/>
</dbReference>
<dbReference type="GO" id="GO:0005096">
    <property type="term" value="F:GTPase activator activity"/>
    <property type="evidence" value="ECO:0007669"/>
    <property type="project" value="UniProtKB-KW"/>
</dbReference>
<dbReference type="AlphaFoldDB" id="A0AA88HFE9"/>
<dbReference type="FunFam" id="1.10.472.80:FF:000001">
    <property type="entry name" value="TBC1 domain family member 22B"/>
    <property type="match status" value="1"/>
</dbReference>
<dbReference type="InterPro" id="IPR035969">
    <property type="entry name" value="Rab-GAP_TBC_sf"/>
</dbReference>
<protein>
    <recommendedName>
        <fullName evidence="4">Rab-GAP TBC domain-containing protein</fullName>
    </recommendedName>
</protein>
<dbReference type="EMBL" id="JAVRJZ010000020">
    <property type="protein sequence ID" value="KAK2706461.1"/>
    <property type="molecule type" value="Genomic_DNA"/>
</dbReference>
<feature type="region of interest" description="Disordered" evidence="3">
    <location>
        <begin position="1"/>
        <end position="39"/>
    </location>
</feature>
<dbReference type="SMART" id="SM00164">
    <property type="entry name" value="TBC"/>
    <property type="match status" value="1"/>
</dbReference>
<organism evidence="5 6">
    <name type="scientific">Artemia franciscana</name>
    <name type="common">Brine shrimp</name>
    <name type="synonym">Artemia sanfranciscana</name>
    <dbReference type="NCBI Taxonomy" id="6661"/>
    <lineage>
        <taxon>Eukaryota</taxon>
        <taxon>Metazoa</taxon>
        <taxon>Ecdysozoa</taxon>
        <taxon>Arthropoda</taxon>
        <taxon>Crustacea</taxon>
        <taxon>Branchiopoda</taxon>
        <taxon>Anostraca</taxon>
        <taxon>Artemiidae</taxon>
        <taxon>Artemia</taxon>
    </lineage>
</organism>
<dbReference type="GO" id="GO:0071889">
    <property type="term" value="F:14-3-3 protein binding"/>
    <property type="evidence" value="ECO:0007669"/>
    <property type="project" value="UniProtKB-ARBA"/>
</dbReference>